<keyword evidence="1" id="KW-1133">Transmembrane helix</keyword>
<gene>
    <name evidence="2" type="ORF">C1167_21915</name>
</gene>
<evidence type="ECO:0000313" key="3">
    <source>
        <dbReference type="Proteomes" id="UP000236063"/>
    </source>
</evidence>
<protein>
    <submittedName>
        <fullName evidence="2">Uncharacterized protein</fullName>
    </submittedName>
</protein>
<sequence length="62" mass="7731">MLIIIYAPIKNLMQKLRWLILQCMFEGLILFLILYRQSGFVWHRWFVLRIFLRFLLQDVLMD</sequence>
<keyword evidence="1" id="KW-0812">Transmembrane</keyword>
<reference evidence="2 3" key="1">
    <citation type="submission" date="2018-01" db="EMBL/GenBank/DDBJ databases">
        <title>Multi-drug resistant Enterobacter species isolated from the International Space Station and comparative genomic analyses with human pathogenic strains.</title>
        <authorList>
            <person name="Singh N.K."/>
            <person name="Bezdan D."/>
            <person name="McIntyre A."/>
            <person name="Sielaff A.C."/>
            <person name="Wheeler K."/>
            <person name="Mason C."/>
            <person name="Venkateswaran K."/>
        </authorList>
    </citation>
    <scope>NUCLEOTIDE SEQUENCE [LARGE SCALE GENOMIC DNA]</scope>
    <source>
        <strain evidence="2 3">IF2SW-P2</strain>
    </source>
</reference>
<feature type="transmembrane region" description="Helical" evidence="1">
    <location>
        <begin position="16"/>
        <end position="35"/>
    </location>
</feature>
<comment type="caution">
    <text evidence="2">The sequence shown here is derived from an EMBL/GenBank/DDBJ whole genome shotgun (WGS) entry which is preliminary data.</text>
</comment>
<name>A0ABX4VRA7_9ENTR</name>
<organism evidence="2 3">
    <name type="scientific">Enterobacter bugandensis</name>
    <dbReference type="NCBI Taxonomy" id="881260"/>
    <lineage>
        <taxon>Bacteria</taxon>
        <taxon>Pseudomonadati</taxon>
        <taxon>Pseudomonadota</taxon>
        <taxon>Gammaproteobacteria</taxon>
        <taxon>Enterobacterales</taxon>
        <taxon>Enterobacteriaceae</taxon>
        <taxon>Enterobacter</taxon>
    </lineage>
</organism>
<dbReference type="Proteomes" id="UP000236063">
    <property type="component" value="Unassembled WGS sequence"/>
</dbReference>
<evidence type="ECO:0000256" key="1">
    <source>
        <dbReference type="SAM" id="Phobius"/>
    </source>
</evidence>
<proteinExistence type="predicted"/>
<keyword evidence="1" id="KW-0472">Membrane</keyword>
<keyword evidence="3" id="KW-1185">Reference proteome</keyword>
<accession>A0ABX4VRA7</accession>
<dbReference type="EMBL" id="POUR01000001">
    <property type="protein sequence ID" value="PNF70450.1"/>
    <property type="molecule type" value="Genomic_DNA"/>
</dbReference>
<evidence type="ECO:0000313" key="2">
    <source>
        <dbReference type="EMBL" id="PNF70450.1"/>
    </source>
</evidence>